<sequence length="454" mass="51837">MRGLIYTEDYYPHGWFDNGNIEGRERYFELGSMTRERKDRLITLGYRIAASGRWLIWNKETRSFTVPKNYDTAIEDPPEPTRDVSKTTSDSPQSKTLHPGRQYWLKVICVRLRMAQNDGLYFIYSLIFSCVANLERKRHSKIHEAIEELSRFWESLDGSGKLDDSGSSCVFGCTYMAMGIQLELKRESDLAASYEAEAKACFEKALRNSSQYAVRVSTNGIATNGNVEEETWSQLEQWLRNYSLCPTHTQSPSFVAPEHHQQPAIDRTADLDTVADMNSTCDTAVSLAPPSEESFLCDLTEPNALECDRGSDFSYTDSASTYGLGEDWILFPDFMGLGEHDENLMGIGPHPCDVVHALSLSGASDKWMQNIEKHVQRSLVERRSETRNGKIKRPLNAFMLYRMAFRHVAEQLYATKDQKRVSKICGESWLQEAKELRAWFRLQALTEKENCTQA</sequence>
<keyword evidence="1" id="KW-0238">DNA-binding</keyword>
<keyword evidence="1" id="KW-0539">Nucleus</keyword>
<dbReference type="Proteomes" id="UP000287124">
    <property type="component" value="Unassembled WGS sequence"/>
</dbReference>
<dbReference type="SUPFAM" id="SSF47095">
    <property type="entry name" value="HMG-box"/>
    <property type="match status" value="1"/>
</dbReference>
<comment type="caution">
    <text evidence="4">The sequence shown here is derived from an EMBL/GenBank/DDBJ whole genome shotgun (WGS) entry which is preliminary data.</text>
</comment>
<organism evidence="4 5">
    <name type="scientific">Fusarium euwallaceae</name>
    <dbReference type="NCBI Taxonomy" id="1147111"/>
    <lineage>
        <taxon>Eukaryota</taxon>
        <taxon>Fungi</taxon>
        <taxon>Dikarya</taxon>
        <taxon>Ascomycota</taxon>
        <taxon>Pezizomycotina</taxon>
        <taxon>Sordariomycetes</taxon>
        <taxon>Hypocreomycetidae</taxon>
        <taxon>Hypocreales</taxon>
        <taxon>Nectriaceae</taxon>
        <taxon>Fusarium</taxon>
        <taxon>Fusarium solani species complex</taxon>
    </lineage>
</organism>
<feature type="DNA-binding region" description="HMG box" evidence="1">
    <location>
        <begin position="391"/>
        <end position="454"/>
    </location>
</feature>
<feature type="domain" description="HMG box" evidence="3">
    <location>
        <begin position="391"/>
        <end position="454"/>
    </location>
</feature>
<name>A0A430KZ24_9HYPO</name>
<feature type="compositionally biased region" description="Polar residues" evidence="2">
    <location>
        <begin position="86"/>
        <end position="96"/>
    </location>
</feature>
<evidence type="ECO:0000256" key="2">
    <source>
        <dbReference type="SAM" id="MobiDB-lite"/>
    </source>
</evidence>
<dbReference type="InterPro" id="IPR009071">
    <property type="entry name" value="HMG_box_dom"/>
</dbReference>
<feature type="region of interest" description="Disordered" evidence="2">
    <location>
        <begin position="69"/>
        <end position="96"/>
    </location>
</feature>
<dbReference type="GO" id="GO:0003677">
    <property type="term" value="F:DNA binding"/>
    <property type="evidence" value="ECO:0007669"/>
    <property type="project" value="UniProtKB-UniRule"/>
</dbReference>
<keyword evidence="5" id="KW-1185">Reference proteome</keyword>
<proteinExistence type="predicted"/>
<evidence type="ECO:0000259" key="3">
    <source>
        <dbReference type="PROSITE" id="PS50118"/>
    </source>
</evidence>
<evidence type="ECO:0000313" key="5">
    <source>
        <dbReference type="Proteomes" id="UP000287124"/>
    </source>
</evidence>
<dbReference type="GO" id="GO:0005634">
    <property type="term" value="C:nucleus"/>
    <property type="evidence" value="ECO:0007669"/>
    <property type="project" value="UniProtKB-UniRule"/>
</dbReference>
<dbReference type="AlphaFoldDB" id="A0A430KZ24"/>
<gene>
    <name evidence="4" type="ORF">BHE90_016907</name>
</gene>
<dbReference type="EMBL" id="MIKF01000732">
    <property type="protein sequence ID" value="RTE68714.1"/>
    <property type="molecule type" value="Genomic_DNA"/>
</dbReference>
<dbReference type="InterPro" id="IPR036910">
    <property type="entry name" value="HMG_box_dom_sf"/>
</dbReference>
<dbReference type="Gene3D" id="1.10.30.10">
    <property type="entry name" value="High mobility group box domain"/>
    <property type="match status" value="1"/>
</dbReference>
<evidence type="ECO:0000313" key="4">
    <source>
        <dbReference type="EMBL" id="RTE68714.1"/>
    </source>
</evidence>
<accession>A0A430KZ24</accession>
<dbReference type="PROSITE" id="PS50118">
    <property type="entry name" value="HMG_BOX_2"/>
    <property type="match status" value="1"/>
</dbReference>
<protein>
    <recommendedName>
        <fullName evidence="3">HMG box domain-containing protein</fullName>
    </recommendedName>
</protein>
<evidence type="ECO:0000256" key="1">
    <source>
        <dbReference type="PROSITE-ProRule" id="PRU00267"/>
    </source>
</evidence>
<reference evidence="4 5" key="1">
    <citation type="submission" date="2017-06" db="EMBL/GenBank/DDBJ databases">
        <title>Comparative genomic analysis of Ambrosia Fusariam Clade fungi.</title>
        <authorList>
            <person name="Stajich J.E."/>
            <person name="Carrillo J."/>
            <person name="Kijimoto T."/>
            <person name="Eskalen A."/>
            <person name="O'Donnell K."/>
            <person name="Kasson M."/>
        </authorList>
    </citation>
    <scope>NUCLEOTIDE SEQUENCE [LARGE SCALE GENOMIC DNA]</scope>
    <source>
        <strain evidence="4 5">UCR1854</strain>
    </source>
</reference>
<dbReference type="Pfam" id="PF00505">
    <property type="entry name" value="HMG_box"/>
    <property type="match status" value="1"/>
</dbReference>